<dbReference type="Proteomes" id="UP000800200">
    <property type="component" value="Unassembled WGS sequence"/>
</dbReference>
<protein>
    <submittedName>
        <fullName evidence="2">Uncharacterized protein</fullName>
    </submittedName>
</protein>
<evidence type="ECO:0000313" key="2">
    <source>
        <dbReference type="EMBL" id="KAF2182054.1"/>
    </source>
</evidence>
<dbReference type="AlphaFoldDB" id="A0A6A6DR67"/>
<evidence type="ECO:0000256" key="1">
    <source>
        <dbReference type="SAM" id="MobiDB-lite"/>
    </source>
</evidence>
<feature type="compositionally biased region" description="Basic and acidic residues" evidence="1">
    <location>
        <begin position="259"/>
        <end position="284"/>
    </location>
</feature>
<feature type="compositionally biased region" description="Low complexity" evidence="1">
    <location>
        <begin position="49"/>
        <end position="83"/>
    </location>
</feature>
<feature type="compositionally biased region" description="Basic and acidic residues" evidence="1">
    <location>
        <begin position="90"/>
        <end position="100"/>
    </location>
</feature>
<feature type="compositionally biased region" description="Polar residues" evidence="1">
    <location>
        <begin position="1"/>
        <end position="12"/>
    </location>
</feature>
<gene>
    <name evidence="2" type="ORF">K469DRAFT_637513</name>
</gene>
<dbReference type="OrthoDB" id="5388207at2759"/>
<accession>A0A6A6DR67</accession>
<name>A0A6A6DR67_9PEZI</name>
<organism evidence="2 3">
    <name type="scientific">Zopfia rhizophila CBS 207.26</name>
    <dbReference type="NCBI Taxonomy" id="1314779"/>
    <lineage>
        <taxon>Eukaryota</taxon>
        <taxon>Fungi</taxon>
        <taxon>Dikarya</taxon>
        <taxon>Ascomycota</taxon>
        <taxon>Pezizomycotina</taxon>
        <taxon>Dothideomycetes</taxon>
        <taxon>Dothideomycetes incertae sedis</taxon>
        <taxon>Zopfiaceae</taxon>
        <taxon>Zopfia</taxon>
    </lineage>
</organism>
<feature type="compositionally biased region" description="Basic and acidic residues" evidence="1">
    <location>
        <begin position="144"/>
        <end position="174"/>
    </location>
</feature>
<evidence type="ECO:0000313" key="3">
    <source>
        <dbReference type="Proteomes" id="UP000800200"/>
    </source>
</evidence>
<feature type="compositionally biased region" description="Basic and acidic residues" evidence="1">
    <location>
        <begin position="229"/>
        <end position="242"/>
    </location>
</feature>
<reference evidence="2" key="1">
    <citation type="journal article" date="2020" name="Stud. Mycol.">
        <title>101 Dothideomycetes genomes: a test case for predicting lifestyles and emergence of pathogens.</title>
        <authorList>
            <person name="Haridas S."/>
            <person name="Albert R."/>
            <person name="Binder M."/>
            <person name="Bloem J."/>
            <person name="Labutti K."/>
            <person name="Salamov A."/>
            <person name="Andreopoulos B."/>
            <person name="Baker S."/>
            <person name="Barry K."/>
            <person name="Bills G."/>
            <person name="Bluhm B."/>
            <person name="Cannon C."/>
            <person name="Castanera R."/>
            <person name="Culley D."/>
            <person name="Daum C."/>
            <person name="Ezra D."/>
            <person name="Gonzalez J."/>
            <person name="Henrissat B."/>
            <person name="Kuo A."/>
            <person name="Liang C."/>
            <person name="Lipzen A."/>
            <person name="Lutzoni F."/>
            <person name="Magnuson J."/>
            <person name="Mondo S."/>
            <person name="Nolan M."/>
            <person name="Ohm R."/>
            <person name="Pangilinan J."/>
            <person name="Park H.-J."/>
            <person name="Ramirez L."/>
            <person name="Alfaro M."/>
            <person name="Sun H."/>
            <person name="Tritt A."/>
            <person name="Yoshinaga Y."/>
            <person name="Zwiers L.-H."/>
            <person name="Turgeon B."/>
            <person name="Goodwin S."/>
            <person name="Spatafora J."/>
            <person name="Crous P."/>
            <person name="Grigoriev I."/>
        </authorList>
    </citation>
    <scope>NUCLEOTIDE SEQUENCE</scope>
    <source>
        <strain evidence="2">CBS 207.26</strain>
    </source>
</reference>
<feature type="region of interest" description="Disordered" evidence="1">
    <location>
        <begin position="1"/>
        <end position="284"/>
    </location>
</feature>
<proteinExistence type="predicted"/>
<feature type="compositionally biased region" description="Polar residues" evidence="1">
    <location>
        <begin position="243"/>
        <end position="258"/>
    </location>
</feature>
<keyword evidence="3" id="KW-1185">Reference proteome</keyword>
<sequence length="284" mass="30005">METISNAASTASKMIWGEQNPQTNETAGQEPISGHQGKGTATEPFDQGNAENPTSTSSNATSTFTNPAMSSTSSNIPNNSTNSATGGQPRPEHETDKRDIVGNMSASTKASDNPGVAPSSGGVPFQKQQGADRPFDAPTGKQESAVKETKDVGEEALKKRDPSDHSGEPMKMHGVDNIPKTQEERRTSKAGNPGGQEHGKEVKGTGEQWIKTSGMAADGGDFDATKPGAGREADRLLEEKGIQKSTPGEPQPSESNSSKSDETKEKVPWGEKIKTKLHIGHKEK</sequence>
<dbReference type="EMBL" id="ML994650">
    <property type="protein sequence ID" value="KAF2182054.1"/>
    <property type="molecule type" value="Genomic_DNA"/>
</dbReference>